<accession>A0A2S7K2J3</accession>
<dbReference type="AlphaFoldDB" id="A0A2S7K2J3"/>
<feature type="chain" id="PRO_5015630410" description="Beta-lactamase-related domain-containing protein" evidence="1">
    <location>
        <begin position="20"/>
        <end position="433"/>
    </location>
</feature>
<dbReference type="InterPro" id="IPR001466">
    <property type="entry name" value="Beta-lactam-related"/>
</dbReference>
<dbReference type="PROSITE" id="PS51257">
    <property type="entry name" value="PROKAR_LIPOPROTEIN"/>
    <property type="match status" value="1"/>
</dbReference>
<sequence length="433" mass="46566">MKRQMTGLLGALALTGVLALGGCSQETAGAAPYPAEPGETISVSHLDHIDAVLQSEVDEGLRAGFVAAVMTRDGVVYKKAFGKAGPVDDVPMTTDTRFRIASMTKPIVSVAVMQLVDRGVIRLNDPVSRFIPAYADPQVVTDQNRNEDGEFDTRPASREITIHDLLTHQAGVGYVFANTSDLDKAYLDANLLVTEGTLEERIDRIAALPLYNDPGTVWSYSFSVDILGRVIEAASGMGLEAYLKENIFDPLGMNATEFFIDESDFEGVAVVAEFNEAGEMYRSDAAGLSSPVNDQAFGVASGGAGLVSNIDDYSRFMRMLLNGGALDGARILAPATVRLMMQDHTKLEARPAPWGEGMTFGLGGYVMLKPGYMGSYAAKGEWGWGGYWDTHFFVNVEDNVGAVLMAQTQPGPHMPPSRAEDIVKAVAYSALRK</sequence>
<gene>
    <name evidence="3" type="ORF">CW354_14610</name>
</gene>
<organism evidence="3 4">
    <name type="scientific">Hyphococcus luteus</name>
    <dbReference type="NCBI Taxonomy" id="2058213"/>
    <lineage>
        <taxon>Bacteria</taxon>
        <taxon>Pseudomonadati</taxon>
        <taxon>Pseudomonadota</taxon>
        <taxon>Alphaproteobacteria</taxon>
        <taxon>Parvularculales</taxon>
        <taxon>Parvularculaceae</taxon>
        <taxon>Hyphococcus</taxon>
    </lineage>
</organism>
<proteinExistence type="predicted"/>
<dbReference type="PANTHER" id="PTHR43283:SF3">
    <property type="entry name" value="BETA-LACTAMASE FAMILY PROTEIN (AFU_ORTHOLOGUE AFUA_5G07500)"/>
    <property type="match status" value="1"/>
</dbReference>
<evidence type="ECO:0000256" key="1">
    <source>
        <dbReference type="SAM" id="SignalP"/>
    </source>
</evidence>
<dbReference type="PANTHER" id="PTHR43283">
    <property type="entry name" value="BETA-LACTAMASE-RELATED"/>
    <property type="match status" value="1"/>
</dbReference>
<name>A0A2S7K2J3_9PROT</name>
<keyword evidence="1" id="KW-0732">Signal</keyword>
<dbReference type="OrthoDB" id="9808046at2"/>
<feature type="domain" description="Beta-lactamase-related" evidence="2">
    <location>
        <begin position="50"/>
        <end position="425"/>
    </location>
</feature>
<evidence type="ECO:0000259" key="2">
    <source>
        <dbReference type="Pfam" id="PF00144"/>
    </source>
</evidence>
<evidence type="ECO:0000313" key="3">
    <source>
        <dbReference type="EMBL" id="PQA86719.1"/>
    </source>
</evidence>
<protein>
    <recommendedName>
        <fullName evidence="2">Beta-lactamase-related domain-containing protein</fullName>
    </recommendedName>
</protein>
<dbReference type="InterPro" id="IPR012338">
    <property type="entry name" value="Beta-lactam/transpept-like"/>
</dbReference>
<evidence type="ECO:0000313" key="4">
    <source>
        <dbReference type="Proteomes" id="UP000239504"/>
    </source>
</evidence>
<comment type="caution">
    <text evidence="3">The sequence shown here is derived from an EMBL/GenBank/DDBJ whole genome shotgun (WGS) entry which is preliminary data.</text>
</comment>
<dbReference type="InterPro" id="IPR050789">
    <property type="entry name" value="Diverse_Enzym_Activities"/>
</dbReference>
<dbReference type="EMBL" id="PJCH01000011">
    <property type="protein sequence ID" value="PQA86719.1"/>
    <property type="molecule type" value="Genomic_DNA"/>
</dbReference>
<dbReference type="Pfam" id="PF00144">
    <property type="entry name" value="Beta-lactamase"/>
    <property type="match status" value="1"/>
</dbReference>
<dbReference type="RefSeq" id="WP_104830837.1">
    <property type="nucleotide sequence ID" value="NZ_PJCH01000011.1"/>
</dbReference>
<keyword evidence="4" id="KW-1185">Reference proteome</keyword>
<dbReference type="SUPFAM" id="SSF56601">
    <property type="entry name" value="beta-lactamase/transpeptidase-like"/>
    <property type="match status" value="1"/>
</dbReference>
<reference evidence="3 4" key="1">
    <citation type="submission" date="2017-12" db="EMBL/GenBank/DDBJ databases">
        <authorList>
            <person name="Hurst M.R.H."/>
        </authorList>
    </citation>
    <scope>NUCLEOTIDE SEQUENCE [LARGE SCALE GENOMIC DNA]</scope>
    <source>
        <strain evidence="3 4">SY-3-19</strain>
    </source>
</reference>
<dbReference type="Gene3D" id="3.40.710.10">
    <property type="entry name" value="DD-peptidase/beta-lactamase superfamily"/>
    <property type="match status" value="1"/>
</dbReference>
<dbReference type="Proteomes" id="UP000239504">
    <property type="component" value="Unassembled WGS sequence"/>
</dbReference>
<feature type="signal peptide" evidence="1">
    <location>
        <begin position="1"/>
        <end position="19"/>
    </location>
</feature>